<evidence type="ECO:0000259" key="18">
    <source>
        <dbReference type="Pfam" id="PF07992"/>
    </source>
</evidence>
<dbReference type="PRINTS" id="PR00368">
    <property type="entry name" value="FADPNR"/>
</dbReference>
<evidence type="ECO:0000256" key="8">
    <source>
        <dbReference type="ARBA" id="ARBA00023002"/>
    </source>
</evidence>
<dbReference type="InterPro" id="IPR001100">
    <property type="entry name" value="Pyr_nuc-diS_OxRdtase"/>
</dbReference>
<name>A0A1H8NK05_9BACI</name>
<dbReference type="InterPro" id="IPR050151">
    <property type="entry name" value="Class-I_Pyr_Nuc-Dis_Oxidored"/>
</dbReference>
<feature type="binding site" evidence="14">
    <location>
        <begin position="151"/>
        <end position="153"/>
    </location>
    <ligand>
        <name>FAD</name>
        <dbReference type="ChEBI" id="CHEBI:57692"/>
    </ligand>
</feature>
<feature type="binding site" evidence="14">
    <location>
        <position position="211"/>
    </location>
    <ligand>
        <name>NAD(+)</name>
        <dbReference type="ChEBI" id="CHEBI:57540"/>
    </ligand>
</feature>
<evidence type="ECO:0000256" key="9">
    <source>
        <dbReference type="ARBA" id="ARBA00023027"/>
    </source>
</evidence>
<feature type="active site" description="Proton acceptor" evidence="13">
    <location>
        <position position="451"/>
    </location>
</feature>
<keyword evidence="20" id="KW-1185">Reference proteome</keyword>
<dbReference type="GO" id="GO:0006103">
    <property type="term" value="P:2-oxoglutarate metabolic process"/>
    <property type="evidence" value="ECO:0007669"/>
    <property type="project" value="TreeGrafter"/>
</dbReference>
<dbReference type="OrthoDB" id="9800167at2"/>
<dbReference type="PIRSF" id="PIRSF000350">
    <property type="entry name" value="Mercury_reductase_MerA"/>
    <property type="match status" value="1"/>
</dbReference>
<dbReference type="InterPro" id="IPR036188">
    <property type="entry name" value="FAD/NAD-bd_sf"/>
</dbReference>
<dbReference type="InterPro" id="IPR006258">
    <property type="entry name" value="Lipoamide_DH"/>
</dbReference>
<keyword evidence="9 14" id="KW-0520">NAD</keyword>
<keyword evidence="10" id="KW-1015">Disulfide bond</keyword>
<evidence type="ECO:0000256" key="14">
    <source>
        <dbReference type="PIRSR" id="PIRSR000350-3"/>
    </source>
</evidence>
<dbReference type="PANTHER" id="PTHR22912:SF217">
    <property type="entry name" value="DIHYDROLIPOYL DEHYDROGENASE"/>
    <property type="match status" value="1"/>
</dbReference>
<dbReference type="Proteomes" id="UP000199300">
    <property type="component" value="Unassembled WGS sequence"/>
</dbReference>
<dbReference type="NCBIfam" id="TIGR01350">
    <property type="entry name" value="lipoamide_DH"/>
    <property type="match status" value="1"/>
</dbReference>
<dbReference type="GO" id="GO:0005737">
    <property type="term" value="C:cytoplasm"/>
    <property type="evidence" value="ECO:0007669"/>
    <property type="project" value="UniProtKB-SubCell"/>
</dbReference>
<dbReference type="PROSITE" id="PS00076">
    <property type="entry name" value="PYRIDINE_REDOX_1"/>
    <property type="match status" value="1"/>
</dbReference>
<evidence type="ECO:0000256" key="10">
    <source>
        <dbReference type="ARBA" id="ARBA00023157"/>
    </source>
</evidence>
<keyword evidence="11 16" id="KW-0676">Redox-active center</keyword>
<comment type="miscellaneous">
    <text evidence="16">The active site is a redox-active disulfide bond.</text>
</comment>
<feature type="binding site" evidence="14">
    <location>
        <position position="114"/>
    </location>
    <ligand>
        <name>FAD</name>
        <dbReference type="ChEBI" id="CHEBI:57692"/>
    </ligand>
</feature>
<evidence type="ECO:0000256" key="11">
    <source>
        <dbReference type="ARBA" id="ARBA00023284"/>
    </source>
</evidence>
<keyword evidence="8 16" id="KW-0560">Oxidoreductase</keyword>
<keyword evidence="6 16" id="KW-0285">Flavoprotein</keyword>
<evidence type="ECO:0000259" key="17">
    <source>
        <dbReference type="Pfam" id="PF02852"/>
    </source>
</evidence>
<dbReference type="Gene3D" id="3.30.390.30">
    <property type="match status" value="1"/>
</dbReference>
<comment type="similarity">
    <text evidence="2 16">Belongs to the class-I pyridine nucleotide-disulfide oxidoreductase family.</text>
</comment>
<dbReference type="GO" id="GO:0050660">
    <property type="term" value="F:flavin adenine dinucleotide binding"/>
    <property type="evidence" value="ECO:0007669"/>
    <property type="project" value="InterPro"/>
</dbReference>
<organism evidence="19 20">
    <name type="scientific">Amphibacillus marinus</name>
    <dbReference type="NCBI Taxonomy" id="872970"/>
    <lineage>
        <taxon>Bacteria</taxon>
        <taxon>Bacillati</taxon>
        <taxon>Bacillota</taxon>
        <taxon>Bacilli</taxon>
        <taxon>Bacillales</taxon>
        <taxon>Bacillaceae</taxon>
        <taxon>Amphibacillus</taxon>
    </lineage>
</organism>
<dbReference type="Pfam" id="PF07992">
    <property type="entry name" value="Pyr_redox_2"/>
    <property type="match status" value="1"/>
</dbReference>
<evidence type="ECO:0000313" key="20">
    <source>
        <dbReference type="Proteomes" id="UP000199300"/>
    </source>
</evidence>
<keyword evidence="5" id="KW-0963">Cytoplasm</keyword>
<dbReference type="PRINTS" id="PR00411">
    <property type="entry name" value="PNDRDTASEI"/>
</dbReference>
<dbReference type="AlphaFoldDB" id="A0A1H8NK05"/>
<dbReference type="InterPro" id="IPR023753">
    <property type="entry name" value="FAD/NAD-binding_dom"/>
</dbReference>
<feature type="disulfide bond" description="Redox-active" evidence="15">
    <location>
        <begin position="42"/>
        <end position="47"/>
    </location>
</feature>
<dbReference type="FunFam" id="3.30.390.30:FF:000001">
    <property type="entry name" value="Dihydrolipoyl dehydrogenase"/>
    <property type="match status" value="1"/>
</dbReference>
<evidence type="ECO:0000256" key="15">
    <source>
        <dbReference type="PIRSR" id="PIRSR000350-4"/>
    </source>
</evidence>
<dbReference type="InterPro" id="IPR016156">
    <property type="entry name" value="FAD/NAD-linked_Rdtase_dimer_sf"/>
</dbReference>
<dbReference type="RefSeq" id="WP_091497188.1">
    <property type="nucleotide sequence ID" value="NZ_FODJ01000006.1"/>
</dbReference>
<dbReference type="EMBL" id="FODJ01000006">
    <property type="protein sequence ID" value="SEO29944.1"/>
    <property type="molecule type" value="Genomic_DNA"/>
</dbReference>
<comment type="catalytic activity">
    <reaction evidence="12 16">
        <text>N(6)-[(R)-dihydrolipoyl]-L-lysyl-[protein] + NAD(+) = N(6)-[(R)-lipoyl]-L-lysyl-[protein] + NADH + H(+)</text>
        <dbReference type="Rhea" id="RHEA:15045"/>
        <dbReference type="Rhea" id="RHEA-COMP:10474"/>
        <dbReference type="Rhea" id="RHEA-COMP:10475"/>
        <dbReference type="ChEBI" id="CHEBI:15378"/>
        <dbReference type="ChEBI" id="CHEBI:57540"/>
        <dbReference type="ChEBI" id="CHEBI:57945"/>
        <dbReference type="ChEBI" id="CHEBI:83099"/>
        <dbReference type="ChEBI" id="CHEBI:83100"/>
        <dbReference type="EC" id="1.8.1.4"/>
    </reaction>
</comment>
<sequence length="472" mass="50874">MAKNYDLVILGGGMGGYVAAIRAKQLGLSVALVEEQLIGGTCLHRGCIPTKALLKSASLFHSIKHSKEYGVEVDEPTLNINIVQSRKDQIVEQLYRGLQQLMKKNKIDIFNGYGRMLGPSIFSPLPGTISVQFKDDKENEMLIGKNILLATGSKPRNLEQLPFNQDSILSSDDALKLNPLPKSIIIVGGGVIGVEWASMLIDFGVEVTVVEAANQLLPQLDRDLAKVVERELSKRGVTIIKNSKVIASEHVGEQVELIVEQKQDQQKLLAEKVLVSVGREPNSSNIGLENTSILRDDHGFIKVNSHYQTQEAHIYAVGDVIGGFQLAHVAAAEGKAAVEHIAGIRSFANPHQPISCVYSHPEVASVGLSEREAKESGQAIIVKKVPFSAIGKALINGNATGFIKIISNQDSEDLVGVHMVGEHVTELISEAGLALVLDATAAEIGHTVHPHPSLSEAFQETALAINDLQIHG</sequence>
<dbReference type="Gene3D" id="3.50.50.60">
    <property type="entry name" value="FAD/NAD(P)-binding domain"/>
    <property type="match status" value="2"/>
</dbReference>
<dbReference type="STRING" id="872970.SAMN04488134_1068"/>
<feature type="binding site" evidence="14">
    <location>
        <position position="51"/>
    </location>
    <ligand>
        <name>FAD</name>
        <dbReference type="ChEBI" id="CHEBI:57692"/>
    </ligand>
</feature>
<evidence type="ECO:0000256" key="3">
    <source>
        <dbReference type="ARBA" id="ARBA00012608"/>
    </source>
</evidence>
<evidence type="ECO:0000313" key="19">
    <source>
        <dbReference type="EMBL" id="SEO29944.1"/>
    </source>
</evidence>
<dbReference type="SUPFAM" id="SSF51905">
    <property type="entry name" value="FAD/NAD(P)-binding domain"/>
    <property type="match status" value="1"/>
</dbReference>
<feature type="binding site" evidence="14">
    <location>
        <position position="278"/>
    </location>
    <ligand>
        <name>NAD(+)</name>
        <dbReference type="ChEBI" id="CHEBI:57540"/>
    </ligand>
</feature>
<evidence type="ECO:0000256" key="12">
    <source>
        <dbReference type="ARBA" id="ARBA00049187"/>
    </source>
</evidence>
<evidence type="ECO:0000256" key="5">
    <source>
        <dbReference type="ARBA" id="ARBA00022490"/>
    </source>
</evidence>
<feature type="domain" description="Pyridine nucleotide-disulphide oxidoreductase dimerisation" evidence="17">
    <location>
        <begin position="355"/>
        <end position="461"/>
    </location>
</feature>
<evidence type="ECO:0000256" key="4">
    <source>
        <dbReference type="ARBA" id="ARBA00016961"/>
    </source>
</evidence>
<dbReference type="Pfam" id="PF02852">
    <property type="entry name" value="Pyr_redox_dim"/>
    <property type="match status" value="1"/>
</dbReference>
<gene>
    <name evidence="19" type="ORF">SAMN04488134_1068</name>
</gene>
<dbReference type="EC" id="1.8.1.4" evidence="3 16"/>
<dbReference type="InterPro" id="IPR012999">
    <property type="entry name" value="Pyr_OxRdtase_I_AS"/>
</dbReference>
<protein>
    <recommendedName>
        <fullName evidence="4 16">Dihydrolipoyl dehydrogenase</fullName>
        <ecNumber evidence="3 16">1.8.1.4</ecNumber>
    </recommendedName>
</protein>
<accession>A0A1H8NK05</accession>
<dbReference type="InterPro" id="IPR004099">
    <property type="entry name" value="Pyr_nucl-diS_OxRdtase_dimer"/>
</dbReference>
<keyword evidence="14" id="KW-0547">Nucleotide-binding</keyword>
<comment type="cofactor">
    <cofactor evidence="14 16">
        <name>FAD</name>
        <dbReference type="ChEBI" id="CHEBI:57692"/>
    </cofactor>
    <text evidence="14 16">Binds 1 FAD per subunit.</text>
</comment>
<evidence type="ECO:0000256" key="1">
    <source>
        <dbReference type="ARBA" id="ARBA00004496"/>
    </source>
</evidence>
<evidence type="ECO:0000256" key="7">
    <source>
        <dbReference type="ARBA" id="ARBA00022827"/>
    </source>
</evidence>
<evidence type="ECO:0000256" key="2">
    <source>
        <dbReference type="ARBA" id="ARBA00007532"/>
    </source>
</evidence>
<dbReference type="PANTHER" id="PTHR22912">
    <property type="entry name" value="DISULFIDE OXIDOREDUCTASE"/>
    <property type="match status" value="1"/>
</dbReference>
<feature type="domain" description="FAD/NAD(P)-binding" evidence="18">
    <location>
        <begin position="5"/>
        <end position="334"/>
    </location>
</feature>
<feature type="binding site" evidence="14">
    <location>
        <begin position="188"/>
        <end position="195"/>
    </location>
    <ligand>
        <name>NAD(+)</name>
        <dbReference type="ChEBI" id="CHEBI:57540"/>
    </ligand>
</feature>
<reference evidence="19 20" key="1">
    <citation type="submission" date="2016-10" db="EMBL/GenBank/DDBJ databases">
        <authorList>
            <person name="de Groot N.N."/>
        </authorList>
    </citation>
    <scope>NUCLEOTIDE SEQUENCE [LARGE SCALE GENOMIC DNA]</scope>
    <source>
        <strain evidence="19 20">CGMCC 1.10434</strain>
    </source>
</reference>
<evidence type="ECO:0000256" key="6">
    <source>
        <dbReference type="ARBA" id="ARBA00022630"/>
    </source>
</evidence>
<evidence type="ECO:0000256" key="16">
    <source>
        <dbReference type="RuleBase" id="RU003692"/>
    </source>
</evidence>
<evidence type="ECO:0000256" key="13">
    <source>
        <dbReference type="PIRSR" id="PIRSR000350-2"/>
    </source>
</evidence>
<comment type="subcellular location">
    <subcellularLocation>
        <location evidence="1">Cytoplasm</location>
    </subcellularLocation>
</comment>
<keyword evidence="7 14" id="KW-0274">FAD</keyword>
<dbReference type="SUPFAM" id="SSF55424">
    <property type="entry name" value="FAD/NAD-linked reductases, dimerisation (C-terminal) domain"/>
    <property type="match status" value="1"/>
</dbReference>
<feature type="binding site" evidence="14">
    <location>
        <position position="319"/>
    </location>
    <ligand>
        <name>FAD</name>
        <dbReference type="ChEBI" id="CHEBI:57692"/>
    </ligand>
</feature>
<dbReference type="GO" id="GO:0004148">
    <property type="term" value="F:dihydrolipoyl dehydrogenase (NADH) activity"/>
    <property type="evidence" value="ECO:0007669"/>
    <property type="project" value="UniProtKB-EC"/>
</dbReference>
<proteinExistence type="inferred from homology"/>